<organism evidence="1 2">
    <name type="scientific">Paenibacillus darwinianus</name>
    <dbReference type="NCBI Taxonomy" id="1380763"/>
    <lineage>
        <taxon>Bacteria</taxon>
        <taxon>Bacillati</taxon>
        <taxon>Bacillota</taxon>
        <taxon>Bacilli</taxon>
        <taxon>Bacillales</taxon>
        <taxon>Paenibacillaceae</taxon>
        <taxon>Paenibacillus</taxon>
    </lineage>
</organism>
<dbReference type="AlphaFoldDB" id="A0A9W5W646"/>
<keyword evidence="2" id="KW-1185">Reference proteome</keyword>
<dbReference type="RefSeq" id="WP_036584245.1">
    <property type="nucleotide sequence ID" value="NZ_KK082169.1"/>
</dbReference>
<protein>
    <submittedName>
        <fullName evidence="1">Uncharacterized protein</fullName>
    </submittedName>
</protein>
<reference evidence="1 2" key="1">
    <citation type="submission" date="2014-02" db="EMBL/GenBank/DDBJ databases">
        <title>Genome sequence of Paenibacillus darwinianus reveals adaptive mechanisms for survival in Antarctic soils.</title>
        <authorList>
            <person name="Dsouza M."/>
            <person name="Taylor M.W."/>
            <person name="Turner S.J."/>
            <person name="Aislabie J."/>
        </authorList>
    </citation>
    <scope>NUCLEOTIDE SEQUENCE [LARGE SCALE GENOMIC DNA]</scope>
    <source>
        <strain evidence="1 2">CE1</strain>
    </source>
</reference>
<gene>
    <name evidence="1" type="ORF">BG53_08925</name>
</gene>
<dbReference type="EMBL" id="JFHU01000232">
    <property type="protein sequence ID" value="EXX85329.1"/>
    <property type="molecule type" value="Genomic_DNA"/>
</dbReference>
<comment type="caution">
    <text evidence="1">The sequence shown here is derived from an EMBL/GenBank/DDBJ whole genome shotgun (WGS) entry which is preliminary data.</text>
</comment>
<sequence>MKSTIDRIGFATRKLATYIDHNPSTPKPRAFTYRCDRLVAYLAACNDAMRAMERERKPHRLS</sequence>
<proteinExistence type="predicted"/>
<dbReference type="Proteomes" id="UP000053750">
    <property type="component" value="Unassembled WGS sequence"/>
</dbReference>
<evidence type="ECO:0000313" key="2">
    <source>
        <dbReference type="Proteomes" id="UP000053750"/>
    </source>
</evidence>
<name>A0A9W5W646_9BACL</name>
<evidence type="ECO:0000313" key="1">
    <source>
        <dbReference type="EMBL" id="EXX85329.1"/>
    </source>
</evidence>
<accession>A0A9W5W646</accession>